<evidence type="ECO:0000256" key="1">
    <source>
        <dbReference type="ARBA" id="ARBA00007963"/>
    </source>
</evidence>
<evidence type="ECO:0000256" key="2">
    <source>
        <dbReference type="ARBA" id="ARBA00022694"/>
    </source>
</evidence>
<name>A0A4R1B547_9PROT</name>
<evidence type="ECO:0000313" key="7">
    <source>
        <dbReference type="Proteomes" id="UP000295443"/>
    </source>
</evidence>
<dbReference type="InterPro" id="IPR002804">
    <property type="entry name" value="Archease"/>
</dbReference>
<keyword evidence="2" id="KW-0819">tRNA processing</keyword>
<keyword evidence="4" id="KW-0106">Calcium</keyword>
<sequence length="137" mass="15426">MFGHYHYFDHGADVGIEAVGKTQEAAFEYAASAMFAIMTHPSLVLPLRRVHVEFDEPDRELALVEWLNRLLGQAHLANLVLGSFQLRREGDHYVGEGWGMPWKKGAEGGAEVKEATRAELKVEQQGKKWHARCVVNI</sequence>
<dbReference type="GO" id="GO:0008033">
    <property type="term" value="P:tRNA processing"/>
    <property type="evidence" value="ECO:0007669"/>
    <property type="project" value="UniProtKB-KW"/>
</dbReference>
<keyword evidence="3" id="KW-0479">Metal-binding</keyword>
<dbReference type="SUPFAM" id="SSF69819">
    <property type="entry name" value="MTH1598-like"/>
    <property type="match status" value="1"/>
</dbReference>
<reference evidence="6 7" key="1">
    <citation type="submission" date="2019-03" db="EMBL/GenBank/DDBJ databases">
        <title>Genome sequence of Thiobacillaceae bacterium LSR1, a sulfur-oxidizing bacterium isolated from freshwater sediment.</title>
        <authorList>
            <person name="Li S."/>
        </authorList>
    </citation>
    <scope>NUCLEOTIDE SEQUENCE [LARGE SCALE GENOMIC DNA]</scope>
    <source>
        <strain evidence="6 7">LSR1</strain>
    </source>
</reference>
<dbReference type="RefSeq" id="WP_131449026.1">
    <property type="nucleotide sequence ID" value="NZ_SJZB01000052.1"/>
</dbReference>
<evidence type="ECO:0000256" key="4">
    <source>
        <dbReference type="ARBA" id="ARBA00022837"/>
    </source>
</evidence>
<accession>A0A4R1B547</accession>
<proteinExistence type="inferred from homology"/>
<organism evidence="6 7">
    <name type="scientific">Parasulfuritortus cantonensis</name>
    <dbReference type="NCBI Taxonomy" id="2528202"/>
    <lineage>
        <taxon>Bacteria</taxon>
        <taxon>Pseudomonadati</taxon>
        <taxon>Pseudomonadota</taxon>
        <taxon>Betaproteobacteria</taxon>
        <taxon>Nitrosomonadales</taxon>
        <taxon>Thiobacillaceae</taxon>
        <taxon>Parasulfuritortus</taxon>
    </lineage>
</organism>
<dbReference type="Pfam" id="PF01951">
    <property type="entry name" value="Archease"/>
    <property type="match status" value="1"/>
</dbReference>
<feature type="domain" description="Archease" evidence="5">
    <location>
        <begin position="5"/>
        <end position="137"/>
    </location>
</feature>
<dbReference type="Gene3D" id="3.55.10.10">
    <property type="entry name" value="Archease domain"/>
    <property type="match status" value="1"/>
</dbReference>
<dbReference type="Proteomes" id="UP000295443">
    <property type="component" value="Unassembled WGS sequence"/>
</dbReference>
<evidence type="ECO:0000256" key="3">
    <source>
        <dbReference type="ARBA" id="ARBA00022723"/>
    </source>
</evidence>
<comment type="similarity">
    <text evidence="1">Belongs to the archease family.</text>
</comment>
<evidence type="ECO:0000313" key="6">
    <source>
        <dbReference type="EMBL" id="TCJ11587.1"/>
    </source>
</evidence>
<dbReference type="InterPro" id="IPR036820">
    <property type="entry name" value="Archease_dom_sf"/>
</dbReference>
<dbReference type="PANTHER" id="PTHR12682">
    <property type="entry name" value="ARCHEASE"/>
    <property type="match status" value="1"/>
</dbReference>
<dbReference type="PANTHER" id="PTHR12682:SF11">
    <property type="entry name" value="PROTEIN ARCHEASE"/>
    <property type="match status" value="1"/>
</dbReference>
<dbReference type="EMBL" id="SJZB01000052">
    <property type="protein sequence ID" value="TCJ11587.1"/>
    <property type="molecule type" value="Genomic_DNA"/>
</dbReference>
<protein>
    <submittedName>
        <fullName evidence="6">Archease</fullName>
    </submittedName>
</protein>
<dbReference type="InterPro" id="IPR023572">
    <property type="entry name" value="Archease_dom"/>
</dbReference>
<evidence type="ECO:0000259" key="5">
    <source>
        <dbReference type="Pfam" id="PF01951"/>
    </source>
</evidence>
<dbReference type="AlphaFoldDB" id="A0A4R1B547"/>
<dbReference type="GO" id="GO:0046872">
    <property type="term" value="F:metal ion binding"/>
    <property type="evidence" value="ECO:0007669"/>
    <property type="project" value="UniProtKB-KW"/>
</dbReference>
<keyword evidence="7" id="KW-1185">Reference proteome</keyword>
<gene>
    <name evidence="6" type="ORF">EZJ19_15030</name>
</gene>
<comment type="caution">
    <text evidence="6">The sequence shown here is derived from an EMBL/GenBank/DDBJ whole genome shotgun (WGS) entry which is preliminary data.</text>
</comment>
<dbReference type="OrthoDB" id="9788587at2"/>